<dbReference type="PANTHER" id="PTHR10491">
    <property type="entry name" value="DTDP-4-DEHYDRORHAMNOSE REDUCTASE"/>
    <property type="match status" value="1"/>
</dbReference>
<reference evidence="8 9" key="1">
    <citation type="submission" date="2019-02" db="EMBL/GenBank/DDBJ databases">
        <title>Deep-cultivation of Planctomycetes and their phenomic and genomic characterization uncovers novel biology.</title>
        <authorList>
            <person name="Wiegand S."/>
            <person name="Jogler M."/>
            <person name="Boedeker C."/>
            <person name="Pinto D."/>
            <person name="Vollmers J."/>
            <person name="Rivas-Marin E."/>
            <person name="Kohn T."/>
            <person name="Peeters S.H."/>
            <person name="Heuer A."/>
            <person name="Rast P."/>
            <person name="Oberbeckmann S."/>
            <person name="Bunk B."/>
            <person name="Jeske O."/>
            <person name="Meyerdierks A."/>
            <person name="Storesund J.E."/>
            <person name="Kallscheuer N."/>
            <person name="Luecker S."/>
            <person name="Lage O.M."/>
            <person name="Pohl T."/>
            <person name="Merkel B.J."/>
            <person name="Hornburger P."/>
            <person name="Mueller R.-W."/>
            <person name="Bruemmer F."/>
            <person name="Labrenz M."/>
            <person name="Spormann A.M."/>
            <person name="Op den Camp H."/>
            <person name="Overmann J."/>
            <person name="Amann R."/>
            <person name="Jetten M.S.M."/>
            <person name="Mascher T."/>
            <person name="Medema M.H."/>
            <person name="Devos D.P."/>
            <person name="Kaster A.-K."/>
            <person name="Ovreas L."/>
            <person name="Rohde M."/>
            <person name="Galperin M.Y."/>
            <person name="Jogler C."/>
        </authorList>
    </citation>
    <scope>NUCLEOTIDE SEQUENCE [LARGE SCALE GENOMIC DNA]</scope>
    <source>
        <strain evidence="8 9">Pla163</strain>
    </source>
</reference>
<comment type="pathway">
    <text evidence="1 6">Carbohydrate biosynthesis; dTDP-L-rhamnose biosynthesis.</text>
</comment>
<keyword evidence="6 8" id="KW-0560">Oxidoreductase</keyword>
<dbReference type="EC" id="1.1.1.133" evidence="3 6"/>
<dbReference type="OrthoDB" id="9803892at2"/>
<comment type="function">
    <text evidence="6">Catalyzes the reduction of dTDP-6-deoxy-L-lyxo-4-hexulose to yield dTDP-L-rhamnose.</text>
</comment>
<evidence type="ECO:0000256" key="6">
    <source>
        <dbReference type="RuleBase" id="RU364082"/>
    </source>
</evidence>
<accession>A0A518D356</accession>
<dbReference type="Gene3D" id="3.40.50.720">
    <property type="entry name" value="NAD(P)-binding Rossmann-like Domain"/>
    <property type="match status" value="1"/>
</dbReference>
<organism evidence="8 9">
    <name type="scientific">Rohdeia mirabilis</name>
    <dbReference type="NCBI Taxonomy" id="2528008"/>
    <lineage>
        <taxon>Bacteria</taxon>
        <taxon>Pseudomonadati</taxon>
        <taxon>Planctomycetota</taxon>
        <taxon>Planctomycetia</taxon>
        <taxon>Planctomycetia incertae sedis</taxon>
        <taxon>Rohdeia</taxon>
    </lineage>
</organism>
<dbReference type="Pfam" id="PF04321">
    <property type="entry name" value="RmlD_sub_bind"/>
    <property type="match status" value="1"/>
</dbReference>
<dbReference type="Proteomes" id="UP000319342">
    <property type="component" value="Chromosome"/>
</dbReference>
<evidence type="ECO:0000256" key="2">
    <source>
        <dbReference type="ARBA" id="ARBA00010944"/>
    </source>
</evidence>
<protein>
    <recommendedName>
        <fullName evidence="4 6">dTDP-4-dehydrorhamnose reductase</fullName>
        <ecNumber evidence="3 6">1.1.1.133</ecNumber>
    </recommendedName>
</protein>
<gene>
    <name evidence="8" type="primary">rfbD</name>
    <name evidence="8" type="ORF">Pla163_30540</name>
</gene>
<dbReference type="InterPro" id="IPR029903">
    <property type="entry name" value="RmlD-like-bd"/>
</dbReference>
<evidence type="ECO:0000256" key="3">
    <source>
        <dbReference type="ARBA" id="ARBA00012929"/>
    </source>
</evidence>
<feature type="domain" description="RmlD-like substrate binding" evidence="7">
    <location>
        <begin position="10"/>
        <end position="295"/>
    </location>
</feature>
<evidence type="ECO:0000313" key="9">
    <source>
        <dbReference type="Proteomes" id="UP000319342"/>
    </source>
</evidence>
<evidence type="ECO:0000313" key="8">
    <source>
        <dbReference type="EMBL" id="QDU85907.1"/>
    </source>
</evidence>
<name>A0A518D356_9BACT</name>
<dbReference type="InterPro" id="IPR036291">
    <property type="entry name" value="NAD(P)-bd_dom_sf"/>
</dbReference>
<proteinExistence type="inferred from homology"/>
<comment type="similarity">
    <text evidence="2 6">Belongs to the dTDP-4-dehydrorhamnose reductase family.</text>
</comment>
<dbReference type="InterPro" id="IPR005913">
    <property type="entry name" value="dTDP_dehydrorham_reduct"/>
</dbReference>
<comment type="catalytic activity">
    <reaction evidence="5">
        <text>dTDP-beta-L-rhamnose + NADP(+) = dTDP-4-dehydro-beta-L-rhamnose + NADPH + H(+)</text>
        <dbReference type="Rhea" id="RHEA:21796"/>
        <dbReference type="ChEBI" id="CHEBI:15378"/>
        <dbReference type="ChEBI" id="CHEBI:57510"/>
        <dbReference type="ChEBI" id="CHEBI:57783"/>
        <dbReference type="ChEBI" id="CHEBI:58349"/>
        <dbReference type="ChEBI" id="CHEBI:62830"/>
        <dbReference type="EC" id="1.1.1.133"/>
    </reaction>
</comment>
<dbReference type="GO" id="GO:0019305">
    <property type="term" value="P:dTDP-rhamnose biosynthetic process"/>
    <property type="evidence" value="ECO:0007669"/>
    <property type="project" value="UniProtKB-UniPathway"/>
</dbReference>
<dbReference type="EMBL" id="CP036290">
    <property type="protein sequence ID" value="QDU85907.1"/>
    <property type="molecule type" value="Genomic_DNA"/>
</dbReference>
<evidence type="ECO:0000256" key="5">
    <source>
        <dbReference type="ARBA" id="ARBA00048200"/>
    </source>
</evidence>
<keyword evidence="9" id="KW-1185">Reference proteome</keyword>
<sequence length="307" mass="31580">MQPASEAPTFVLGTSGFLGRAVVEALLARRAAHACGSVVAAGPRPFEAAGLVPRPVDGSVPGAVESALDLHRPGAVLCVAALARGGDCEADPARAERLNTELPAEVARWCERHGARLVHVSTDLVFGGEAPDRVLPAGGRRESDPVAPLGVYARTKAAGEAAVLAACPQALVARLPLLYGDSRGRGLGASDGLLAACRAGRDVTLFDDEWRTPLDVDLAARALVRLLDRAASGIVHLGGERRLSRAEFGFEVLAAAGLDAAGPGTGAVRAAPRAALGLAAERPADVCLASERARLLLGDGWNRSRVD</sequence>
<dbReference type="PANTHER" id="PTHR10491:SF4">
    <property type="entry name" value="METHIONINE ADENOSYLTRANSFERASE 2 SUBUNIT BETA"/>
    <property type="match status" value="1"/>
</dbReference>
<dbReference type="RefSeq" id="WP_145190143.1">
    <property type="nucleotide sequence ID" value="NZ_CP036290.1"/>
</dbReference>
<keyword evidence="6" id="KW-0521">NADP</keyword>
<dbReference type="GO" id="GO:0008831">
    <property type="term" value="F:dTDP-4-dehydrorhamnose reductase activity"/>
    <property type="evidence" value="ECO:0007669"/>
    <property type="project" value="UniProtKB-EC"/>
</dbReference>
<dbReference type="UniPathway" id="UPA00124"/>
<evidence type="ECO:0000259" key="7">
    <source>
        <dbReference type="Pfam" id="PF04321"/>
    </source>
</evidence>
<evidence type="ECO:0000256" key="4">
    <source>
        <dbReference type="ARBA" id="ARBA00017099"/>
    </source>
</evidence>
<dbReference type="SUPFAM" id="SSF51735">
    <property type="entry name" value="NAD(P)-binding Rossmann-fold domains"/>
    <property type="match status" value="1"/>
</dbReference>
<evidence type="ECO:0000256" key="1">
    <source>
        <dbReference type="ARBA" id="ARBA00004781"/>
    </source>
</evidence>
<dbReference type="AlphaFoldDB" id="A0A518D356"/>